<protein>
    <recommendedName>
        <fullName evidence="3">RING-type domain-containing protein</fullName>
    </recommendedName>
</protein>
<feature type="domain" description="RING-type" evidence="3">
    <location>
        <begin position="283"/>
        <end position="341"/>
    </location>
</feature>
<reference evidence="4" key="1">
    <citation type="submission" date="2017-07" db="EMBL/GenBank/DDBJ databases">
        <title>Taro Niue Genome Assembly and Annotation.</title>
        <authorList>
            <person name="Atibalentja N."/>
            <person name="Keating K."/>
            <person name="Fields C.J."/>
        </authorList>
    </citation>
    <scope>NUCLEOTIDE SEQUENCE</scope>
    <source>
        <strain evidence="4">Niue_2</strain>
        <tissue evidence="4">Leaf</tissue>
    </source>
</reference>
<dbReference type="PANTHER" id="PTHR31150:SF2">
    <property type="entry name" value="RING_U-BOX SUPERFAMILY PROTEIN"/>
    <property type="match status" value="1"/>
</dbReference>
<dbReference type="EMBL" id="NMUH01005497">
    <property type="protein sequence ID" value="MQM12924.1"/>
    <property type="molecule type" value="Genomic_DNA"/>
</dbReference>
<dbReference type="PROSITE" id="PS50089">
    <property type="entry name" value="ZF_RING_2"/>
    <property type="match status" value="1"/>
</dbReference>
<name>A0A843X5D5_COLES</name>
<dbReference type="AlphaFoldDB" id="A0A843X5D5"/>
<comment type="caution">
    <text evidence="4">The sequence shown here is derived from an EMBL/GenBank/DDBJ whole genome shotgun (WGS) entry which is preliminary data.</text>
</comment>
<sequence length="453" mass="49803">MDPSEPHWLTNSSFSPPPIRRQVYHFEVDALPHGHDRVPVYGSSLSSHGKRSRSRLTEDQYPNHQHSVSDGALSYHGSPYDNFQASHWIPSVRRFDYGEFSTAVRGARSEICACPESSELCFAVGTSPVSNSIDSASPPSESGQWASTNKSPGLFAHNITNRRSFMSKPVYPLVFRNPISDADTCMAAEPSGGSTSMGVEDKSSPKWSEHTVSSELKFHKALGVLQKLDASPYPSTSTKREGFRCSSASSSNLGFEGDDVEVLENISPLNLRSPNNLVIDEKCGLCGRLLWQRSPWSADRIVRNGDMPIAGILPCQHVFHAECLEETTPKTKIGEPPCPTCLKAVNPEGGTSFSEPLEVALKSARRREAASMEDAQSSRNLSAYNGGGWRRGRSFSVLQERHTSFIKNHLKKHFSWEGRTGKSSFGSKMFAKFSSSSSSLRLRTCRKQAGPSN</sequence>
<dbReference type="Proteomes" id="UP000652761">
    <property type="component" value="Unassembled WGS sequence"/>
</dbReference>
<proteinExistence type="predicted"/>
<keyword evidence="1" id="KW-0479">Metal-binding</keyword>
<accession>A0A843X5D5</accession>
<evidence type="ECO:0000313" key="5">
    <source>
        <dbReference type="Proteomes" id="UP000652761"/>
    </source>
</evidence>
<dbReference type="SMART" id="SM00184">
    <property type="entry name" value="RING"/>
    <property type="match status" value="1"/>
</dbReference>
<dbReference type="OrthoDB" id="755409at2759"/>
<evidence type="ECO:0000256" key="1">
    <source>
        <dbReference type="PROSITE-ProRule" id="PRU00175"/>
    </source>
</evidence>
<evidence type="ECO:0000256" key="2">
    <source>
        <dbReference type="SAM" id="MobiDB-lite"/>
    </source>
</evidence>
<dbReference type="PANTHER" id="PTHR31150">
    <property type="entry name" value="EXPRESSED PROTEIN"/>
    <property type="match status" value="1"/>
</dbReference>
<organism evidence="4 5">
    <name type="scientific">Colocasia esculenta</name>
    <name type="common">Wild taro</name>
    <name type="synonym">Arum esculentum</name>
    <dbReference type="NCBI Taxonomy" id="4460"/>
    <lineage>
        <taxon>Eukaryota</taxon>
        <taxon>Viridiplantae</taxon>
        <taxon>Streptophyta</taxon>
        <taxon>Embryophyta</taxon>
        <taxon>Tracheophyta</taxon>
        <taxon>Spermatophyta</taxon>
        <taxon>Magnoliopsida</taxon>
        <taxon>Liliopsida</taxon>
        <taxon>Araceae</taxon>
        <taxon>Aroideae</taxon>
        <taxon>Colocasieae</taxon>
        <taxon>Colocasia</taxon>
    </lineage>
</organism>
<keyword evidence="1" id="KW-0863">Zinc-finger</keyword>
<feature type="region of interest" description="Disordered" evidence="2">
    <location>
        <begin position="37"/>
        <end position="69"/>
    </location>
</feature>
<dbReference type="GO" id="GO:0008270">
    <property type="term" value="F:zinc ion binding"/>
    <property type="evidence" value="ECO:0007669"/>
    <property type="project" value="UniProtKB-KW"/>
</dbReference>
<evidence type="ECO:0000259" key="3">
    <source>
        <dbReference type="PROSITE" id="PS50089"/>
    </source>
</evidence>
<keyword evidence="1" id="KW-0862">Zinc</keyword>
<gene>
    <name evidence="4" type="ORF">Taro_045844</name>
</gene>
<dbReference type="Gene3D" id="3.30.40.10">
    <property type="entry name" value="Zinc/RING finger domain, C3HC4 (zinc finger)"/>
    <property type="match status" value="1"/>
</dbReference>
<keyword evidence="5" id="KW-1185">Reference proteome</keyword>
<dbReference type="InterPro" id="IPR001841">
    <property type="entry name" value="Znf_RING"/>
</dbReference>
<dbReference type="InterPro" id="IPR013083">
    <property type="entry name" value="Znf_RING/FYVE/PHD"/>
</dbReference>
<dbReference type="SUPFAM" id="SSF57850">
    <property type="entry name" value="RING/U-box"/>
    <property type="match status" value="1"/>
</dbReference>
<evidence type="ECO:0000313" key="4">
    <source>
        <dbReference type="EMBL" id="MQM12924.1"/>
    </source>
</evidence>